<dbReference type="GO" id="GO:0003677">
    <property type="term" value="F:DNA binding"/>
    <property type="evidence" value="ECO:0007669"/>
    <property type="project" value="InterPro"/>
</dbReference>
<organism evidence="2 3">
    <name type="scientific">Streptomyces lunaelactis</name>
    <dbReference type="NCBI Taxonomy" id="1535768"/>
    <lineage>
        <taxon>Bacteria</taxon>
        <taxon>Bacillati</taxon>
        <taxon>Actinomycetota</taxon>
        <taxon>Actinomycetes</taxon>
        <taxon>Kitasatosporales</taxon>
        <taxon>Streptomycetaceae</taxon>
        <taxon>Streptomyces</taxon>
    </lineage>
</organism>
<sequence length="68" mass="7885">MLEPHLSVREAAVFLGGERFVRRLIAERRITYIKDQRRVLIPESAVIEFLAARTVPALVSRTRRRRAA</sequence>
<dbReference type="Proteomes" id="UP000244201">
    <property type="component" value="Chromosome"/>
</dbReference>
<dbReference type="InterPro" id="IPR010093">
    <property type="entry name" value="SinI_DNA-bd"/>
</dbReference>
<reference evidence="2 3" key="1">
    <citation type="submission" date="2018-01" db="EMBL/GenBank/DDBJ databases">
        <title>Complete genome sequence of Streptomyces lunaelactis MM109T, a Ferroverdin A producer isolated from cave moonmilk deposits.</title>
        <authorList>
            <person name="Naome A."/>
            <person name="Martinet L."/>
            <person name="Maciejewska M."/>
            <person name="Anderssen S."/>
            <person name="Adam D."/>
            <person name="Tenconi E."/>
            <person name="Deflandre B."/>
            <person name="Arguelles-Arias A."/>
            <person name="Calusinska M."/>
            <person name="Copieters W."/>
            <person name="Karim L."/>
            <person name="Hanikenne M."/>
            <person name="Baurain D."/>
            <person name="van Wezel G."/>
            <person name="Smargiasso N."/>
            <person name="de Pauw E."/>
            <person name="Delfosse P."/>
            <person name="Rigali S."/>
        </authorList>
    </citation>
    <scope>NUCLEOTIDE SEQUENCE [LARGE SCALE GENOMIC DNA]</scope>
    <source>
        <strain evidence="2 3">MM109</strain>
    </source>
</reference>
<keyword evidence="3" id="KW-1185">Reference proteome</keyword>
<proteinExistence type="predicted"/>
<evidence type="ECO:0000313" key="3">
    <source>
        <dbReference type="Proteomes" id="UP000244201"/>
    </source>
</evidence>
<accession>A0A2R4T588</accession>
<dbReference type="Pfam" id="PF12728">
    <property type="entry name" value="HTH_17"/>
    <property type="match status" value="1"/>
</dbReference>
<protein>
    <submittedName>
        <fullName evidence="2">Excisionase</fullName>
    </submittedName>
</protein>
<name>A0A2R4T588_9ACTN</name>
<dbReference type="EMBL" id="CP026304">
    <property type="protein sequence ID" value="AVZ74309.1"/>
    <property type="molecule type" value="Genomic_DNA"/>
</dbReference>
<dbReference type="GeneID" id="55657779"/>
<dbReference type="OrthoDB" id="197041at2"/>
<dbReference type="NCBIfam" id="TIGR01764">
    <property type="entry name" value="excise"/>
    <property type="match status" value="1"/>
</dbReference>
<dbReference type="KEGG" id="slk:SLUN_21250"/>
<dbReference type="RefSeq" id="WP_108150651.1">
    <property type="nucleotide sequence ID" value="NZ_CP026304.1"/>
</dbReference>
<evidence type="ECO:0000313" key="2">
    <source>
        <dbReference type="EMBL" id="AVZ74309.1"/>
    </source>
</evidence>
<evidence type="ECO:0000259" key="1">
    <source>
        <dbReference type="Pfam" id="PF12728"/>
    </source>
</evidence>
<gene>
    <name evidence="2" type="ORF">SLUN_21250</name>
</gene>
<feature type="domain" description="Helix-turn-helix" evidence="1">
    <location>
        <begin position="6"/>
        <end position="53"/>
    </location>
</feature>
<dbReference type="AlphaFoldDB" id="A0A2R4T588"/>
<dbReference type="InterPro" id="IPR041657">
    <property type="entry name" value="HTH_17"/>
</dbReference>